<evidence type="ECO:0000313" key="3">
    <source>
        <dbReference type="Proteomes" id="UP000241665"/>
    </source>
</evidence>
<feature type="region of interest" description="Disordered" evidence="1">
    <location>
        <begin position="1"/>
        <end position="21"/>
    </location>
</feature>
<sequence length="77" mass="8636">MAKPRKFRIKDKPVMGSAAGQSHEKGDIVYECLQYDYGVAHDDTRATGVPHTSVTLEEDGSYPFFTVPTHNLEEIHD</sequence>
<evidence type="ECO:0000313" key="2">
    <source>
        <dbReference type="EMBL" id="AUV59107.1"/>
    </source>
</evidence>
<name>A0A2K9VA70_9CAUD</name>
<protein>
    <submittedName>
        <fullName evidence="2">Uncharacterized protein</fullName>
    </submittedName>
</protein>
<dbReference type="EMBL" id="MG770228">
    <property type="protein sequence ID" value="AUV59107.1"/>
    <property type="molecule type" value="Genomic_DNA"/>
</dbReference>
<dbReference type="Proteomes" id="UP000241665">
    <property type="component" value="Segment"/>
</dbReference>
<proteinExistence type="predicted"/>
<organism evidence="2 3">
    <name type="scientific">Escherichia phage PMBT57</name>
    <dbReference type="NCBI Taxonomy" id="2079259"/>
    <lineage>
        <taxon>Viruses</taxon>
        <taxon>Duplodnaviria</taxon>
        <taxon>Heunggongvirae</taxon>
        <taxon>Uroviricota</taxon>
        <taxon>Caudoviricetes</taxon>
        <taxon>Schitoviridae</taxon>
        <taxon>Enquatrovirinae</taxon>
        <taxon>Enquatrovirus</taxon>
        <taxon>Enquatrovirus N4</taxon>
    </lineage>
</organism>
<reference evidence="2 3" key="1">
    <citation type="submission" date="2018-01" db="EMBL/GenBank/DDBJ databases">
        <title>Characterization of the virulent Escherichia coli phage PMBT57 of the N4-like group with a broad host range.</title>
        <authorList>
            <person name="Koberg S."/>
            <person name="Brinks E."/>
        </authorList>
    </citation>
    <scope>NUCLEOTIDE SEQUENCE [LARGE SCALE GENOMIC DNA]</scope>
</reference>
<evidence type="ECO:0000256" key="1">
    <source>
        <dbReference type="SAM" id="MobiDB-lite"/>
    </source>
</evidence>
<accession>A0A2K9VA70</accession>